<keyword evidence="1" id="KW-0812">Transmembrane</keyword>
<organism evidence="2 3">
    <name type="scientific">Streptomyces kurssanovii</name>
    <dbReference type="NCBI Taxonomy" id="67312"/>
    <lineage>
        <taxon>Bacteria</taxon>
        <taxon>Bacillati</taxon>
        <taxon>Actinomycetota</taxon>
        <taxon>Actinomycetes</taxon>
        <taxon>Kitasatosporales</taxon>
        <taxon>Streptomycetaceae</taxon>
        <taxon>Streptomyces</taxon>
    </lineage>
</organism>
<feature type="transmembrane region" description="Helical" evidence="1">
    <location>
        <begin position="136"/>
        <end position="154"/>
    </location>
</feature>
<proteinExistence type="predicted"/>
<sequence length="217" mass="23214">MSPRALPPPPPPAEIQAWPDREALLADRTRAMGELLRLSIGPVRLLLLWLTAAGFAIGWAMFGAALQMFSEAVDVFSPLFGVVAGAIGLGFMIPTGLVIGFGIAHDAEVRGRLRRWSALARDPAGDARHGAPGLSLLWFLPSFLLCAYGLWLSFTVPAGARPGEDALAGVVLLMGLGLILWITGLIGIVKAVSHYRWALRLLSRPARPTTERGGAHR</sequence>
<evidence type="ECO:0000256" key="1">
    <source>
        <dbReference type="SAM" id="Phobius"/>
    </source>
</evidence>
<feature type="transmembrane region" description="Helical" evidence="1">
    <location>
        <begin position="166"/>
        <end position="192"/>
    </location>
</feature>
<keyword evidence="1" id="KW-0472">Membrane</keyword>
<accession>A0ABV3HLW5</accession>
<keyword evidence="1" id="KW-1133">Transmembrane helix</keyword>
<keyword evidence="3" id="KW-1185">Reference proteome</keyword>
<comment type="caution">
    <text evidence="2">The sequence shown here is derived from an EMBL/GenBank/DDBJ whole genome shotgun (WGS) entry which is preliminary data.</text>
</comment>
<evidence type="ECO:0000313" key="3">
    <source>
        <dbReference type="Proteomes" id="UP001552521"/>
    </source>
</evidence>
<dbReference type="Proteomes" id="UP001552521">
    <property type="component" value="Unassembled WGS sequence"/>
</dbReference>
<reference evidence="2 3" key="1">
    <citation type="submission" date="2024-06" db="EMBL/GenBank/DDBJ databases">
        <title>The Natural Products Discovery Center: Release of the First 8490 Sequenced Strains for Exploring Actinobacteria Biosynthetic Diversity.</title>
        <authorList>
            <person name="Kalkreuter E."/>
            <person name="Kautsar S.A."/>
            <person name="Yang D."/>
            <person name="Bader C.D."/>
            <person name="Teijaro C.N."/>
            <person name="Fluegel L."/>
            <person name="Davis C.M."/>
            <person name="Simpson J.R."/>
            <person name="Lauterbach L."/>
            <person name="Steele A.D."/>
            <person name="Gui C."/>
            <person name="Meng S."/>
            <person name="Li G."/>
            <person name="Viehrig K."/>
            <person name="Ye F."/>
            <person name="Su P."/>
            <person name="Kiefer A.F."/>
            <person name="Nichols A."/>
            <person name="Cepeda A.J."/>
            <person name="Yan W."/>
            <person name="Fan B."/>
            <person name="Jiang Y."/>
            <person name="Adhikari A."/>
            <person name="Zheng C.-J."/>
            <person name="Schuster L."/>
            <person name="Cowan T.M."/>
            <person name="Smanski M.J."/>
            <person name="Chevrette M.G."/>
            <person name="De Carvalho L.P.S."/>
            <person name="Shen B."/>
        </authorList>
    </citation>
    <scope>NUCLEOTIDE SEQUENCE [LARGE SCALE GENOMIC DNA]</scope>
    <source>
        <strain evidence="2 3">NPDC049344</strain>
    </source>
</reference>
<protein>
    <submittedName>
        <fullName evidence="2">Uncharacterized protein</fullName>
    </submittedName>
</protein>
<dbReference type="EMBL" id="JBFAQK010000001">
    <property type="protein sequence ID" value="MEV4679393.1"/>
    <property type="molecule type" value="Genomic_DNA"/>
</dbReference>
<evidence type="ECO:0000313" key="2">
    <source>
        <dbReference type="EMBL" id="MEV4679393.1"/>
    </source>
</evidence>
<name>A0ABV3HLW5_9ACTN</name>
<feature type="transmembrane region" description="Helical" evidence="1">
    <location>
        <begin position="75"/>
        <end position="104"/>
    </location>
</feature>
<gene>
    <name evidence="2" type="ORF">AB0K36_01150</name>
</gene>
<dbReference type="RefSeq" id="WP_364586543.1">
    <property type="nucleotide sequence ID" value="NZ_JBFAQK010000001.1"/>
</dbReference>
<feature type="transmembrane region" description="Helical" evidence="1">
    <location>
        <begin position="45"/>
        <end position="69"/>
    </location>
</feature>